<dbReference type="Proteomes" id="UP000001349">
    <property type="component" value="Chromosome"/>
</dbReference>
<dbReference type="PANTHER" id="PTHR15239">
    <property type="entry name" value="NUCLEAR EXPORT MEDIATOR FACTOR NEMF"/>
    <property type="match status" value="1"/>
</dbReference>
<comment type="function">
    <text evidence="5">Key component of the ribosome quality control system (RQC), a ribosome-associated complex that mediates the extraction of incompletely synthesized nascent chains from stalled ribosomes and their subsequent degradation. RqcH recruits Ala-charged tRNA, and with RqcP directs the elongation of stalled nascent chains on 50S ribosomal subunits, leading to non-templated C-terminal alanine extensions (Ala tail). The Ala tail promotes nascent chain degradation. May add between 1 and at least 8 Ala residues. Binds to stalled 50S ribosomal subunits.</text>
</comment>
<dbReference type="HOGENOM" id="CLU_022481_2_1_9"/>
<sequence length="592" mass="67142">MPFDGIVTKCIVNELNDLLSGGRIDKVFQPENDEIVMMIRSKGQNYRLVASANASNPRLHLTTLQKENPAAPPVFCMLMRKHVAGGRLLNISFHDYERIITLNIESVNELGDLTVKRLVVEIMGKYSNIILLNSENKIIDSVKHVDSDISSVREIMPARTYLLPPAQNKELPENTEVDKIFNEENIKGAKHPEGLILNTVKGFSPYTCRDICASAGVPSKTPIGELNDSDKEKIKVALAKYIDKIKSNNFSPCIVYEDKSMLRPIDFYCFEPSKEVFYKSYELLSTALDQYYMLRDTNERLGQKMGDVLKVVKNGIERCQKKTTMFNEKLREVSERDKLQLYGELITANIYCIAEGAKSARVLNYYSANEEYVDIPLNEYKSAQDNAQKYFKKYSKAKSTHLNVTKQLAETLSELEYLQSVLTMLGNCNSRQEIDEIRQELIDQGYIRQSYKNAKNKQDKPSSPLEFISSDGFQILVGKNNKQNDLLTLKTAASNDLWLHTKNIPGSHVIIRTERNTVPDSTLLEAATLAAYHSSAKMSYNVPVDYTTVRNVKKPSGAKPGMVIYENFKTINVTPEEEKVMKIINNKNIFSK</sequence>
<dbReference type="InterPro" id="IPR051608">
    <property type="entry name" value="RQC_Subunit_NEMF"/>
</dbReference>
<protein>
    <recommendedName>
        <fullName evidence="5">Rqc2 homolog RqcH</fullName>
        <shortName evidence="5">RqcH</shortName>
    </recommendedName>
</protein>
<dbReference type="eggNOG" id="COG1293">
    <property type="taxonomic scope" value="Bacteria"/>
</dbReference>
<proteinExistence type="inferred from homology"/>
<keyword evidence="8" id="KW-1185">Reference proteome</keyword>
<keyword evidence="4 5" id="KW-0648">Protein biosynthesis</keyword>
<comment type="similarity">
    <text evidence="5">Belongs to the NEMF family.</text>
</comment>
<dbReference type="AlphaFoldDB" id="B8I3G9"/>
<accession>B8I3G9</accession>
<evidence type="ECO:0000256" key="3">
    <source>
        <dbReference type="ARBA" id="ARBA00022884"/>
    </source>
</evidence>
<dbReference type="InterPro" id="IPR043682">
    <property type="entry name" value="RqcH_bacterial"/>
</dbReference>
<keyword evidence="1 5" id="KW-0820">tRNA-binding</keyword>
<dbReference type="STRING" id="394503.Ccel_1964"/>
<dbReference type="GO" id="GO:0019843">
    <property type="term" value="F:rRNA binding"/>
    <property type="evidence" value="ECO:0007669"/>
    <property type="project" value="UniProtKB-UniRule"/>
</dbReference>
<name>B8I3G9_RUMCH</name>
<organism evidence="7 8">
    <name type="scientific">Ruminiclostridium cellulolyticum (strain ATCC 35319 / DSM 5812 / JCM 6584 / H10)</name>
    <name type="common">Clostridium cellulolyticum</name>
    <dbReference type="NCBI Taxonomy" id="394503"/>
    <lineage>
        <taxon>Bacteria</taxon>
        <taxon>Bacillati</taxon>
        <taxon>Bacillota</taxon>
        <taxon>Clostridia</taxon>
        <taxon>Eubacteriales</taxon>
        <taxon>Oscillospiraceae</taxon>
        <taxon>Ruminiclostridium</taxon>
    </lineage>
</organism>
<dbReference type="OrthoDB" id="9766163at2"/>
<comment type="subunit">
    <text evidence="5">Associates with stalled 50S ribosomal subunits. Binds to RqcP.</text>
</comment>
<dbReference type="Pfam" id="PF05833">
    <property type="entry name" value="NFACT_N"/>
    <property type="match status" value="1"/>
</dbReference>
<evidence type="ECO:0000256" key="2">
    <source>
        <dbReference type="ARBA" id="ARBA00022730"/>
    </source>
</evidence>
<dbReference type="GO" id="GO:1990112">
    <property type="term" value="C:RQC complex"/>
    <property type="evidence" value="ECO:0007669"/>
    <property type="project" value="TreeGrafter"/>
</dbReference>
<dbReference type="GO" id="GO:0000049">
    <property type="term" value="F:tRNA binding"/>
    <property type="evidence" value="ECO:0007669"/>
    <property type="project" value="UniProtKB-UniRule"/>
</dbReference>
<dbReference type="FunFam" id="2.30.310.10:FF:000004">
    <property type="entry name" value="Fibronectin-binding protein A"/>
    <property type="match status" value="1"/>
</dbReference>
<dbReference type="RefSeq" id="WP_015925416.1">
    <property type="nucleotide sequence ID" value="NC_011898.1"/>
</dbReference>
<dbReference type="EMBL" id="CP001348">
    <property type="protein sequence ID" value="ACL76312.1"/>
    <property type="molecule type" value="Genomic_DNA"/>
</dbReference>
<reference evidence="7 8" key="1">
    <citation type="submission" date="2009-01" db="EMBL/GenBank/DDBJ databases">
        <title>Complete sequence of Clostridium cellulolyticum H10.</title>
        <authorList>
            <consortium name="US DOE Joint Genome Institute"/>
            <person name="Lucas S."/>
            <person name="Copeland A."/>
            <person name="Lapidus A."/>
            <person name="Glavina del Rio T."/>
            <person name="Dalin E."/>
            <person name="Tice H."/>
            <person name="Bruce D."/>
            <person name="Goodwin L."/>
            <person name="Pitluck S."/>
            <person name="Chertkov O."/>
            <person name="Saunders E."/>
            <person name="Brettin T."/>
            <person name="Detter J.C."/>
            <person name="Han C."/>
            <person name="Larimer F."/>
            <person name="Land M."/>
            <person name="Hauser L."/>
            <person name="Kyrpides N."/>
            <person name="Ivanova N."/>
            <person name="Zhou J."/>
            <person name="Richardson P."/>
        </authorList>
    </citation>
    <scope>NUCLEOTIDE SEQUENCE [LARGE SCALE GENOMIC DNA]</scope>
    <source>
        <strain evidence="8">ATCC 35319 / DSM 5812 / JCM 6584 / H10</strain>
    </source>
</reference>
<dbReference type="GO" id="GO:0043023">
    <property type="term" value="F:ribosomal large subunit binding"/>
    <property type="evidence" value="ECO:0007669"/>
    <property type="project" value="UniProtKB-UniRule"/>
</dbReference>
<evidence type="ECO:0000313" key="7">
    <source>
        <dbReference type="EMBL" id="ACL76312.1"/>
    </source>
</evidence>
<dbReference type="HAMAP" id="MF_00844_B">
    <property type="entry name" value="RqcH_B"/>
    <property type="match status" value="1"/>
</dbReference>
<dbReference type="Pfam" id="PF05670">
    <property type="entry name" value="NFACT-R_1"/>
    <property type="match status" value="1"/>
</dbReference>
<evidence type="ECO:0000256" key="4">
    <source>
        <dbReference type="ARBA" id="ARBA00022917"/>
    </source>
</evidence>
<evidence type="ECO:0000313" key="8">
    <source>
        <dbReference type="Proteomes" id="UP000001349"/>
    </source>
</evidence>
<feature type="domain" description="NFACT RNA-binding" evidence="6">
    <location>
        <begin position="466"/>
        <end position="562"/>
    </location>
</feature>
<dbReference type="Gene3D" id="2.30.310.10">
    <property type="entry name" value="ibrinogen binding protein from staphylococcus aureus domain"/>
    <property type="match status" value="1"/>
</dbReference>
<gene>
    <name evidence="5" type="primary">rqcH</name>
    <name evidence="7" type="ordered locus">Ccel_1964</name>
</gene>
<evidence type="ECO:0000256" key="1">
    <source>
        <dbReference type="ARBA" id="ARBA00022555"/>
    </source>
</evidence>
<dbReference type="KEGG" id="cce:Ccel_1964"/>
<evidence type="ECO:0000259" key="6">
    <source>
        <dbReference type="Pfam" id="PF05670"/>
    </source>
</evidence>
<dbReference type="GO" id="GO:0072344">
    <property type="term" value="P:rescue of stalled ribosome"/>
    <property type="evidence" value="ECO:0007669"/>
    <property type="project" value="UniProtKB-UniRule"/>
</dbReference>
<dbReference type="InterPro" id="IPR008532">
    <property type="entry name" value="NFACT_RNA-bd"/>
</dbReference>
<evidence type="ECO:0000256" key="5">
    <source>
        <dbReference type="HAMAP-Rule" id="MF_00844"/>
    </source>
</evidence>
<keyword evidence="2 5" id="KW-0699">rRNA-binding</keyword>
<keyword evidence="3 5" id="KW-0694">RNA-binding</keyword>
<dbReference type="PANTHER" id="PTHR15239:SF6">
    <property type="entry name" value="RIBOSOME QUALITY CONTROL COMPLEX SUBUNIT NEMF"/>
    <property type="match status" value="1"/>
</dbReference>